<reference evidence="3 4" key="1">
    <citation type="submission" date="2015-04" db="EMBL/GenBank/DDBJ databases">
        <authorList>
            <consortium name="Pathogen Informatics"/>
        </authorList>
    </citation>
    <scope>NUCLEOTIDE SEQUENCE [LARGE SCALE GENOMIC DNA]</scope>
    <source>
        <strain evidence="3 4">SGS1</strain>
    </source>
</reference>
<feature type="compositionally biased region" description="Basic and acidic residues" evidence="1">
    <location>
        <begin position="74"/>
        <end position="129"/>
    </location>
</feature>
<feature type="compositionally biased region" description="Basic and acidic residues" evidence="1">
    <location>
        <begin position="283"/>
        <end position="312"/>
    </location>
</feature>
<accession>A0A1J1H7I6</accession>
<dbReference type="Pfam" id="PF12872">
    <property type="entry name" value="OST-HTH"/>
    <property type="match status" value="1"/>
</dbReference>
<dbReference type="Proteomes" id="UP000220158">
    <property type="component" value="Chromosome 10"/>
</dbReference>
<evidence type="ECO:0000313" key="4">
    <source>
        <dbReference type="Proteomes" id="UP000220158"/>
    </source>
</evidence>
<proteinExistence type="predicted"/>
<dbReference type="OMA" id="FKDATYK"/>
<feature type="region of interest" description="Disordered" evidence="1">
    <location>
        <begin position="283"/>
        <end position="420"/>
    </location>
</feature>
<dbReference type="KEGG" id="prel:PRELSG_1016300"/>
<gene>
    <name evidence="3" type="ORF">PRELSG_1016300</name>
</gene>
<feature type="compositionally biased region" description="Polar residues" evidence="1">
    <location>
        <begin position="56"/>
        <end position="66"/>
    </location>
</feature>
<sequence>MNKNIELKTSDTNSSLLNYLNNKKTSIQEELSTNKVSDKLAELDKLNENILNNCDENLSQNMSSDSKNNLNNNNEKESLKNKKNETLLNKKKEENYASTNNRKEDNDIELDKEKLDNQYNDTKDDKLENKELENEISSDKHLKKNNFSDSGYIESLKCEIEKKIENETIQKYKSKLNPIAPEFKPQNALYIYQKIQQHTKRNIILLIKSFAYKGIKLENISGEYCKKYNALLNLSHAGFTNIYDLLKSLDYCLIYEEIKDEREKEEKKIEKIVNEKGLEKNKASDLEKSIEKDTEKNSENDTKKNIEKKNTEEILGNDTETNIKHHKEENLENNKEKSIEKDIEKNTEELLGNDTEKNAENDTKKNIEKNTEEILGNDTETNIKHHKEENLKNNKEKNIEKVTEKNVENDKKSDIEQNRENELKSYDNNEKNGVSEQNLLIKYKTPKMDTDKQFFVKIILGTLAECTNYNSKLSDEETPINNSVSLTKLPQEVKKIFGSFFNLKALQIRCGIDKLQIFLEEIQEIQILSFANDIKLRITPQTFDSKIPELKFIKSLSSNELKSKSSIKFNSKKHSISMQFLDKNMNFNSYNGSNILGMHKNKINSLDNIQLIKSMNSNDLKNINYSFNKNNESSYKLTQTNLKNIIFGEKFNTIPNDSDSISSNKLNDNHNFKSKIYSNSLINIHKKNKFSNYKEYSNTNFIPKILTKMQLHILLFQLIVILSERQKIEWKEINKIKDQILYSNSRIVENKYNEKNDSQENIPTEENINKHKADKDNTIETDINSNENDKKKVNILDFINTSGTNDSSEYQNESFKTYDTSNLFKSENLSSDKYTKNSDFFSSHERENTNEQFIGVFVSSIKSEWNKTYSEQFPLSFYLNYYKTKKLRKLLEEIPNLITTGYGRTMQVFTLDSAQEYYDNLFSDMKENFKTFTKSKFTSLSNSEYFKDTTYKDVAKAYNSGETVNLLNILGRDDFNIPRMNINKYYDKFMHKSSRGRNYYNIGNYRDANINYKQDDFEKQNSFLFRNKNLEILRYHLHKLLYNLVIHVCKKQNSLFLKYKANGVILSEYEMNKQLCGPVYYSSDLTYEDFVTVKKTFFEKEQINKSVYILSQHGIYGIKFIHLTNEWFKLYKCELRPLMKICNYEKIGQMICNMPNVFVVGEGFDTKYIPNTQLNSERKTFNDLVAGNLTKTSSDNYSYNNKTNFQRITQVAANMPKHNNMAYESIMRLLFPNVSSRSANMNTYFNSYSSLRDHKEYKKNISMFPDIYNSYSLKNDISINHLFKNL</sequence>
<feature type="domain" description="HTH OST-type" evidence="2">
    <location>
        <begin position="198"/>
        <end position="254"/>
    </location>
</feature>
<protein>
    <recommendedName>
        <fullName evidence="2">HTH OST-type domain-containing protein</fullName>
    </recommendedName>
</protein>
<dbReference type="InterPro" id="IPR041966">
    <property type="entry name" value="LOTUS-like"/>
</dbReference>
<dbReference type="InterPro" id="IPR025605">
    <property type="entry name" value="OST-HTH/LOTUS_dom"/>
</dbReference>
<keyword evidence="4" id="KW-1185">Reference proteome</keyword>
<feature type="region of interest" description="Disordered" evidence="1">
    <location>
        <begin position="56"/>
        <end position="129"/>
    </location>
</feature>
<dbReference type="EMBL" id="LN835305">
    <property type="protein sequence ID" value="CRH00509.1"/>
    <property type="molecule type" value="Genomic_DNA"/>
</dbReference>
<dbReference type="OrthoDB" id="384400at2759"/>
<organism evidence="3 4">
    <name type="scientific">Plasmodium relictum</name>
    <dbReference type="NCBI Taxonomy" id="85471"/>
    <lineage>
        <taxon>Eukaryota</taxon>
        <taxon>Sar</taxon>
        <taxon>Alveolata</taxon>
        <taxon>Apicomplexa</taxon>
        <taxon>Aconoidasida</taxon>
        <taxon>Haemosporida</taxon>
        <taxon>Plasmodiidae</taxon>
        <taxon>Plasmodium</taxon>
        <taxon>Plasmodium (Haemamoeba)</taxon>
    </lineage>
</organism>
<dbReference type="VEuPathDB" id="PlasmoDB:PRELSG_1016300"/>
<dbReference type="RefSeq" id="XP_028533512.1">
    <property type="nucleotide sequence ID" value="XM_028677087.1"/>
</dbReference>
<dbReference type="Gene3D" id="3.30.420.610">
    <property type="entry name" value="LOTUS domain-like"/>
    <property type="match status" value="1"/>
</dbReference>
<evidence type="ECO:0000256" key="1">
    <source>
        <dbReference type="SAM" id="MobiDB-lite"/>
    </source>
</evidence>
<evidence type="ECO:0000313" key="3">
    <source>
        <dbReference type="EMBL" id="CRH00509.1"/>
    </source>
</evidence>
<name>A0A1J1H7I6_PLARL</name>
<feature type="compositionally biased region" description="Basic and acidic residues" evidence="1">
    <location>
        <begin position="381"/>
        <end position="420"/>
    </location>
</feature>
<dbReference type="GeneID" id="39736629"/>
<evidence type="ECO:0000259" key="2">
    <source>
        <dbReference type="Pfam" id="PF12872"/>
    </source>
</evidence>
<feature type="compositionally biased region" description="Basic and acidic residues" evidence="1">
    <location>
        <begin position="321"/>
        <end position="372"/>
    </location>
</feature>